<evidence type="ECO:0000256" key="9">
    <source>
        <dbReference type="SAM" id="Phobius"/>
    </source>
</evidence>
<dbReference type="SUPFAM" id="SSF90123">
    <property type="entry name" value="ABC transporter transmembrane region"/>
    <property type="match status" value="1"/>
</dbReference>
<proteinExistence type="predicted"/>
<dbReference type="Gene3D" id="1.20.1560.10">
    <property type="entry name" value="ABC transporter type 1, transmembrane domain"/>
    <property type="match status" value="1"/>
</dbReference>
<dbReference type="FunFam" id="3.40.50.300:FF:000854">
    <property type="entry name" value="Multidrug ABC transporter ATP-binding protein"/>
    <property type="match status" value="1"/>
</dbReference>
<keyword evidence="8 9" id="KW-0472">Membrane</keyword>
<protein>
    <submittedName>
        <fullName evidence="12">Multidrug ABC transporter permease ATP-binding protein</fullName>
    </submittedName>
</protein>
<gene>
    <name evidence="12" type="ORF">IV56_GL000128</name>
</gene>
<keyword evidence="6 12" id="KW-0067">ATP-binding</keyword>
<dbReference type="InterPro" id="IPR003439">
    <property type="entry name" value="ABC_transporter-like_ATP-bd"/>
</dbReference>
<feature type="domain" description="ABC transporter" evidence="10">
    <location>
        <begin position="329"/>
        <end position="564"/>
    </location>
</feature>
<dbReference type="GO" id="GO:0015421">
    <property type="term" value="F:ABC-type oligopeptide transporter activity"/>
    <property type="evidence" value="ECO:0007669"/>
    <property type="project" value="TreeGrafter"/>
</dbReference>
<dbReference type="InterPro" id="IPR036640">
    <property type="entry name" value="ABC1_TM_sf"/>
</dbReference>
<dbReference type="GO" id="GO:0016887">
    <property type="term" value="F:ATP hydrolysis activity"/>
    <property type="evidence" value="ECO:0007669"/>
    <property type="project" value="InterPro"/>
</dbReference>
<feature type="transmembrane region" description="Helical" evidence="9">
    <location>
        <begin position="274"/>
        <end position="294"/>
    </location>
</feature>
<evidence type="ECO:0000256" key="8">
    <source>
        <dbReference type="ARBA" id="ARBA00023136"/>
    </source>
</evidence>
<feature type="transmembrane region" description="Helical" evidence="9">
    <location>
        <begin position="12"/>
        <end position="30"/>
    </location>
</feature>
<comment type="caution">
    <text evidence="12">The sequence shown here is derived from an EMBL/GenBank/DDBJ whole genome shotgun (WGS) entry which is preliminary data.</text>
</comment>
<dbReference type="GO" id="GO:0005886">
    <property type="term" value="C:plasma membrane"/>
    <property type="evidence" value="ECO:0007669"/>
    <property type="project" value="UniProtKB-SubCell"/>
</dbReference>
<keyword evidence="13" id="KW-1185">Reference proteome</keyword>
<evidence type="ECO:0000313" key="12">
    <source>
        <dbReference type="EMBL" id="KRO17647.1"/>
    </source>
</evidence>
<feature type="transmembrane region" description="Helical" evidence="9">
    <location>
        <begin position="50"/>
        <end position="70"/>
    </location>
</feature>
<dbReference type="InterPro" id="IPR017871">
    <property type="entry name" value="ABC_transporter-like_CS"/>
</dbReference>
<evidence type="ECO:0000259" key="10">
    <source>
        <dbReference type="PROSITE" id="PS50893"/>
    </source>
</evidence>
<dbReference type="Gene3D" id="3.40.50.300">
    <property type="entry name" value="P-loop containing nucleotide triphosphate hydrolases"/>
    <property type="match status" value="1"/>
</dbReference>
<dbReference type="InterPro" id="IPR027417">
    <property type="entry name" value="P-loop_NTPase"/>
</dbReference>
<dbReference type="PROSITE" id="PS50893">
    <property type="entry name" value="ABC_TRANSPORTER_2"/>
    <property type="match status" value="1"/>
</dbReference>
<dbReference type="PROSITE" id="PS50929">
    <property type="entry name" value="ABC_TM1F"/>
    <property type="match status" value="1"/>
</dbReference>
<keyword evidence="3" id="KW-1003">Cell membrane</keyword>
<dbReference type="GO" id="GO:0005524">
    <property type="term" value="F:ATP binding"/>
    <property type="evidence" value="ECO:0007669"/>
    <property type="project" value="UniProtKB-KW"/>
</dbReference>
<keyword evidence="2" id="KW-0813">Transport</keyword>
<accession>A0A0R2MVI5</accession>
<dbReference type="PANTHER" id="PTHR43394">
    <property type="entry name" value="ATP-DEPENDENT PERMEASE MDL1, MITOCHONDRIAL"/>
    <property type="match status" value="1"/>
</dbReference>
<keyword evidence="7 9" id="KW-1133">Transmembrane helix</keyword>
<dbReference type="PANTHER" id="PTHR43394:SF1">
    <property type="entry name" value="ATP-BINDING CASSETTE SUB-FAMILY B MEMBER 10, MITOCHONDRIAL"/>
    <property type="match status" value="1"/>
</dbReference>
<dbReference type="PATRIC" id="fig|1293598.4.peg.128"/>
<keyword evidence="5" id="KW-0547">Nucleotide-binding</keyword>
<evidence type="ECO:0000313" key="13">
    <source>
        <dbReference type="Proteomes" id="UP000050969"/>
    </source>
</evidence>
<feature type="transmembrane region" description="Helical" evidence="9">
    <location>
        <begin position="131"/>
        <end position="149"/>
    </location>
</feature>
<evidence type="ECO:0000256" key="2">
    <source>
        <dbReference type="ARBA" id="ARBA00022448"/>
    </source>
</evidence>
<evidence type="ECO:0000256" key="1">
    <source>
        <dbReference type="ARBA" id="ARBA00004651"/>
    </source>
</evidence>
<dbReference type="SUPFAM" id="SSF52540">
    <property type="entry name" value="P-loop containing nucleoside triphosphate hydrolases"/>
    <property type="match status" value="1"/>
</dbReference>
<dbReference type="EMBL" id="JQCE01000010">
    <property type="protein sequence ID" value="KRO17647.1"/>
    <property type="molecule type" value="Genomic_DNA"/>
</dbReference>
<feature type="transmembrane region" description="Helical" evidence="9">
    <location>
        <begin position="233"/>
        <end position="254"/>
    </location>
</feature>
<evidence type="ECO:0000256" key="6">
    <source>
        <dbReference type="ARBA" id="ARBA00022840"/>
    </source>
</evidence>
<dbReference type="Pfam" id="PF00005">
    <property type="entry name" value="ABC_tran"/>
    <property type="match status" value="1"/>
</dbReference>
<reference evidence="12 13" key="1">
    <citation type="journal article" date="2015" name="Genome Announc.">
        <title>Expanding the biotechnology potential of lactobacilli through comparative genomics of 213 strains and associated genera.</title>
        <authorList>
            <person name="Sun Z."/>
            <person name="Harris H.M."/>
            <person name="McCann A."/>
            <person name="Guo C."/>
            <person name="Argimon S."/>
            <person name="Zhang W."/>
            <person name="Yang X."/>
            <person name="Jeffery I.B."/>
            <person name="Cooney J.C."/>
            <person name="Kagawa T.F."/>
            <person name="Liu W."/>
            <person name="Song Y."/>
            <person name="Salvetti E."/>
            <person name="Wrobel A."/>
            <person name="Rasinkangas P."/>
            <person name="Parkhill J."/>
            <person name="Rea M.C."/>
            <person name="O'Sullivan O."/>
            <person name="Ritari J."/>
            <person name="Douillard F.P."/>
            <person name="Paul Ross R."/>
            <person name="Yang R."/>
            <person name="Briner A.E."/>
            <person name="Felis G.E."/>
            <person name="de Vos W.M."/>
            <person name="Barrangou R."/>
            <person name="Klaenhammer T.R."/>
            <person name="Caufield P.W."/>
            <person name="Cui Y."/>
            <person name="Zhang H."/>
            <person name="O'Toole P.W."/>
        </authorList>
    </citation>
    <scope>NUCLEOTIDE SEQUENCE [LARGE SCALE GENOMIC DNA]</scope>
    <source>
        <strain evidence="12 13">DSM 24301</strain>
    </source>
</reference>
<evidence type="ECO:0000259" key="11">
    <source>
        <dbReference type="PROSITE" id="PS50929"/>
    </source>
</evidence>
<dbReference type="AlphaFoldDB" id="A0A0R2MVI5"/>
<name>A0A0R2MVI5_9LACO</name>
<evidence type="ECO:0000256" key="5">
    <source>
        <dbReference type="ARBA" id="ARBA00022741"/>
    </source>
</evidence>
<dbReference type="InterPro" id="IPR039421">
    <property type="entry name" value="Type_1_exporter"/>
</dbReference>
<dbReference type="PROSITE" id="PS00211">
    <property type="entry name" value="ABC_TRANSPORTER_1"/>
    <property type="match status" value="1"/>
</dbReference>
<evidence type="ECO:0000256" key="4">
    <source>
        <dbReference type="ARBA" id="ARBA00022692"/>
    </source>
</evidence>
<organism evidence="12 13">
    <name type="scientific">Lacticaseibacillus saniviri JCM 17471 = DSM 24301</name>
    <dbReference type="NCBI Taxonomy" id="1293598"/>
    <lineage>
        <taxon>Bacteria</taxon>
        <taxon>Bacillati</taxon>
        <taxon>Bacillota</taxon>
        <taxon>Bacilli</taxon>
        <taxon>Lactobacillales</taxon>
        <taxon>Lactobacillaceae</taxon>
        <taxon>Lacticaseibacillus</taxon>
    </lineage>
</organism>
<dbReference type="RefSeq" id="WP_054777521.1">
    <property type="nucleotide sequence ID" value="NZ_BBBX01000015.1"/>
</dbReference>
<keyword evidence="4 9" id="KW-0812">Transmembrane</keyword>
<feature type="domain" description="ABC transmembrane type-1" evidence="11">
    <location>
        <begin position="14"/>
        <end position="296"/>
    </location>
</feature>
<dbReference type="Pfam" id="PF00664">
    <property type="entry name" value="ABC_membrane"/>
    <property type="match status" value="1"/>
</dbReference>
<dbReference type="Proteomes" id="UP000050969">
    <property type="component" value="Unassembled WGS sequence"/>
</dbReference>
<dbReference type="STRING" id="1293598.IV56_GL000128"/>
<feature type="transmembrane region" description="Helical" evidence="9">
    <location>
        <begin position="155"/>
        <end position="172"/>
    </location>
</feature>
<sequence length="576" mass="62596">MLSQIKRLPVFQTLIAIVFLLIQSSTGLYLPYLTATIINQGIAKGNTQVIWVQGGLMIGVAIIGLVGSTLNSWLFTKIAYELGGDIRSDLYRKILSFSKAEFDHFGSASLITRDTDDVTQIQNLVQTGLQFLLMAPIQLVGGIIMTWILEPRFGIVFLAVVPFLVIIYLLIFRRVTPLYAKIQTLMDKLNLAFKEGLSGVKVIRAFNKETAEYDKYENLNQAYSKTSITAGTIMGFFIPALSLLLNFASLLIVWMGSQFVADGSLQVGSIVGAISYASQILAGFASISFIIMMIPKGQISAQRVNEVLNQPLSISEPTNNAPAETAKGLTFEHVDFRYLGASKPALADISFSVKAGETFAIIGSTGDGKSSLVNLISRLYDAESGQVELNGVDVKQIPQSQLHAKISYVPQTAMLFFGTIRSNMLVGKPEATDDEIWQALEMAQAKDFVAALPDGLDSQVAKAGDNFSGGQKQRLCIARALLKDADVYVFDDSFSALDFKTDAAVRQSMRAKTGNAVTMIVAQRIASITTADQIAVLDQGSIVGLGTHAELAKTNPVYQQIMKSQSYSEEDHSDAK</sequence>
<dbReference type="SMART" id="SM00382">
    <property type="entry name" value="AAA"/>
    <property type="match status" value="1"/>
</dbReference>
<evidence type="ECO:0000256" key="3">
    <source>
        <dbReference type="ARBA" id="ARBA00022475"/>
    </source>
</evidence>
<dbReference type="InterPro" id="IPR011527">
    <property type="entry name" value="ABC1_TM_dom"/>
</dbReference>
<dbReference type="CDD" id="cd18548">
    <property type="entry name" value="ABC_6TM_Tm287_like"/>
    <property type="match status" value="1"/>
</dbReference>
<evidence type="ECO:0000256" key="7">
    <source>
        <dbReference type="ARBA" id="ARBA00022989"/>
    </source>
</evidence>
<dbReference type="InterPro" id="IPR003593">
    <property type="entry name" value="AAA+_ATPase"/>
</dbReference>
<comment type="subcellular location">
    <subcellularLocation>
        <location evidence="1">Cell membrane</location>
        <topology evidence="1">Multi-pass membrane protein</topology>
    </subcellularLocation>
</comment>
<dbReference type="OrthoDB" id="9770415at2"/>